<evidence type="ECO:0000313" key="2">
    <source>
        <dbReference type="EMBL" id="MDN4593202.1"/>
    </source>
</evidence>
<keyword evidence="3" id="KW-1185">Reference proteome</keyword>
<comment type="caution">
    <text evidence="2">The sequence shown here is derived from an EMBL/GenBank/DDBJ whole genome shotgun (WGS) entry which is preliminary data.</text>
</comment>
<gene>
    <name evidence="2" type="ORF">NWF35_04680</name>
</gene>
<protein>
    <submittedName>
        <fullName evidence="2">Uncharacterized protein</fullName>
    </submittedName>
</protein>
<dbReference type="Proteomes" id="UP001174196">
    <property type="component" value="Unassembled WGS sequence"/>
</dbReference>
<proteinExistence type="predicted"/>
<sequence length="97" mass="11275">MDHLKKPETLQKATPHSAAVVIGTMWDKIHEKRELDLKEQENEIRRRELERKERGLSDEAVEKVVDQFVRALGADPSDVWEGIEDERPPKETAEETE</sequence>
<name>A0ABT8IK98_9BACL</name>
<evidence type="ECO:0000256" key="1">
    <source>
        <dbReference type="SAM" id="MobiDB-lite"/>
    </source>
</evidence>
<reference evidence="2" key="1">
    <citation type="submission" date="2022-08" db="EMBL/GenBank/DDBJ databases">
        <title>Polycladomyces zharkentsis sp. nov., a novel thermophilic CMC and starch-degrading bacterium isolated from a geothermal spring in Kazakhstan.</title>
        <authorList>
            <person name="Mashzhan A."/>
            <person name="Kistaubaeva A."/>
            <person name="Javier-Lopez R."/>
            <person name="Birkeland N.-K."/>
        </authorList>
    </citation>
    <scope>NUCLEOTIDE SEQUENCE</scope>
    <source>
        <strain evidence="2">KSR 13</strain>
    </source>
</reference>
<feature type="compositionally biased region" description="Basic and acidic residues" evidence="1">
    <location>
        <begin position="85"/>
        <end position="97"/>
    </location>
</feature>
<dbReference type="RefSeq" id="WP_301237914.1">
    <property type="nucleotide sequence ID" value="NZ_JANRHH010000020.1"/>
</dbReference>
<organism evidence="2 3">
    <name type="scientific">Polycladomyces subterraneus</name>
    <dbReference type="NCBI Taxonomy" id="1016997"/>
    <lineage>
        <taxon>Bacteria</taxon>
        <taxon>Bacillati</taxon>
        <taxon>Bacillota</taxon>
        <taxon>Bacilli</taxon>
        <taxon>Bacillales</taxon>
        <taxon>Thermoactinomycetaceae</taxon>
        <taxon>Polycladomyces</taxon>
    </lineage>
</organism>
<dbReference type="EMBL" id="JANRHH010000020">
    <property type="protein sequence ID" value="MDN4593202.1"/>
    <property type="molecule type" value="Genomic_DNA"/>
</dbReference>
<accession>A0ABT8IK98</accession>
<evidence type="ECO:0000313" key="3">
    <source>
        <dbReference type="Proteomes" id="UP001174196"/>
    </source>
</evidence>
<feature type="region of interest" description="Disordered" evidence="1">
    <location>
        <begin position="75"/>
        <end position="97"/>
    </location>
</feature>